<dbReference type="CDD" id="cd02440">
    <property type="entry name" value="AdoMet_MTases"/>
    <property type="match status" value="1"/>
</dbReference>
<evidence type="ECO:0000256" key="4">
    <source>
        <dbReference type="ARBA" id="ARBA00022603"/>
    </source>
</evidence>
<evidence type="ECO:0000313" key="10">
    <source>
        <dbReference type="Proteomes" id="UP000199107"/>
    </source>
</evidence>
<dbReference type="EC" id="2.1.1.33" evidence="3"/>
<dbReference type="Pfam" id="PF02390">
    <property type="entry name" value="Methyltransf_4"/>
    <property type="match status" value="1"/>
</dbReference>
<keyword evidence="5" id="KW-0808">Transferase</keyword>
<protein>
    <recommendedName>
        <fullName evidence="3">tRNA (guanine(46)-N(7))-methyltransferase</fullName>
        <ecNumber evidence="3">2.1.1.33</ecNumber>
    </recommendedName>
</protein>
<proteinExistence type="predicted"/>
<keyword evidence="10" id="KW-1185">Reference proteome</keyword>
<dbReference type="GO" id="GO:0008176">
    <property type="term" value="F:tRNA (guanine(46)-N7)-methyltransferase activity"/>
    <property type="evidence" value="ECO:0007669"/>
    <property type="project" value="UniProtKB-EC"/>
</dbReference>
<evidence type="ECO:0000256" key="8">
    <source>
        <dbReference type="SAM" id="MobiDB-lite"/>
    </source>
</evidence>
<dbReference type="InterPro" id="IPR003358">
    <property type="entry name" value="tRNA_(Gua-N-7)_MeTrfase_Trmb"/>
</dbReference>
<dbReference type="SUPFAM" id="SSF53335">
    <property type="entry name" value="S-adenosyl-L-methionine-dependent methyltransferases"/>
    <property type="match status" value="1"/>
</dbReference>
<dbReference type="STRING" id="48727.SAMN05192555_11295"/>
<evidence type="ECO:0000313" key="9">
    <source>
        <dbReference type="EMBL" id="SDM37346.1"/>
    </source>
</evidence>
<evidence type="ECO:0000256" key="6">
    <source>
        <dbReference type="ARBA" id="ARBA00022691"/>
    </source>
</evidence>
<keyword evidence="6" id="KW-0949">S-adenosyl-L-methionine</keyword>
<dbReference type="EMBL" id="FNGH01000012">
    <property type="protein sequence ID" value="SDM37346.1"/>
    <property type="molecule type" value="Genomic_DNA"/>
</dbReference>
<evidence type="ECO:0000256" key="1">
    <source>
        <dbReference type="ARBA" id="ARBA00000142"/>
    </source>
</evidence>
<evidence type="ECO:0000256" key="5">
    <source>
        <dbReference type="ARBA" id="ARBA00022679"/>
    </source>
</evidence>
<dbReference type="Proteomes" id="UP000199107">
    <property type="component" value="Unassembled WGS sequence"/>
</dbReference>
<evidence type="ECO:0000256" key="7">
    <source>
        <dbReference type="ARBA" id="ARBA00022694"/>
    </source>
</evidence>
<comment type="function">
    <text evidence="2">Catalyzes the formation of N(7)-methylguanine at position 46 (m7G46) in tRNA.</text>
</comment>
<dbReference type="AlphaFoldDB" id="A0A1G9SPH5"/>
<sequence>MAADSATPAAVMSHPLQSRRILSRQTGPHDDLSRRVQRALDHPWRKPIAEHTRIAFEAAKAWLDDQGRPLVLDAGCGVGLSTRHLAVQHPGHAVLGIDRSADRLSRDHGPLPENAYLVRADLVDFWRLALAAGWQPAYHYLLYPNPYPKSVHLKLRWQGHPVLPHLLALGGQLELRSNWAIYVEEFGLALRQVTGVAASIEAFDPGHAYLTPFERKYHASGQTLWRLQASLAWRPDLVPRDTPGVER</sequence>
<evidence type="ECO:0000256" key="2">
    <source>
        <dbReference type="ARBA" id="ARBA00003015"/>
    </source>
</evidence>
<dbReference type="Gene3D" id="3.40.50.150">
    <property type="entry name" value="Vaccinia Virus protein VP39"/>
    <property type="match status" value="1"/>
</dbReference>
<dbReference type="PROSITE" id="PS51625">
    <property type="entry name" value="SAM_MT_TRMB"/>
    <property type="match status" value="1"/>
</dbReference>
<name>A0A1G9SPH5_9GAMM</name>
<feature type="region of interest" description="Disordered" evidence="8">
    <location>
        <begin position="1"/>
        <end position="34"/>
    </location>
</feature>
<accession>A0A1G9SPH5</accession>
<keyword evidence="7" id="KW-0819">tRNA processing</keyword>
<gene>
    <name evidence="9" type="ORF">SAMN05192555_11295</name>
</gene>
<evidence type="ECO:0000256" key="3">
    <source>
        <dbReference type="ARBA" id="ARBA00011977"/>
    </source>
</evidence>
<dbReference type="InterPro" id="IPR029063">
    <property type="entry name" value="SAM-dependent_MTases_sf"/>
</dbReference>
<reference evidence="10" key="1">
    <citation type="submission" date="2016-10" db="EMBL/GenBank/DDBJ databases">
        <authorList>
            <person name="Varghese N."/>
            <person name="Submissions S."/>
        </authorList>
    </citation>
    <scope>NUCLEOTIDE SEQUENCE [LARGE SCALE GENOMIC DNA]</scope>
    <source>
        <strain evidence="10">AAP</strain>
    </source>
</reference>
<keyword evidence="4 9" id="KW-0489">Methyltransferase</keyword>
<comment type="catalytic activity">
    <reaction evidence="1">
        <text>guanosine(46) in tRNA + S-adenosyl-L-methionine = N(7)-methylguanosine(46) in tRNA + S-adenosyl-L-homocysteine</text>
        <dbReference type="Rhea" id="RHEA:42708"/>
        <dbReference type="Rhea" id="RHEA-COMP:10188"/>
        <dbReference type="Rhea" id="RHEA-COMP:10189"/>
        <dbReference type="ChEBI" id="CHEBI:57856"/>
        <dbReference type="ChEBI" id="CHEBI:59789"/>
        <dbReference type="ChEBI" id="CHEBI:74269"/>
        <dbReference type="ChEBI" id="CHEBI:74480"/>
        <dbReference type="EC" id="2.1.1.33"/>
    </reaction>
</comment>
<organism evidence="9 10">
    <name type="scientific">Franzmannia pantelleriensis</name>
    <dbReference type="NCBI Taxonomy" id="48727"/>
    <lineage>
        <taxon>Bacteria</taxon>
        <taxon>Pseudomonadati</taxon>
        <taxon>Pseudomonadota</taxon>
        <taxon>Gammaproteobacteria</taxon>
        <taxon>Oceanospirillales</taxon>
        <taxon>Halomonadaceae</taxon>
        <taxon>Franzmannia</taxon>
    </lineage>
</organism>